<name>A0ABY1ZQK0_9GAMM</name>
<keyword evidence="3" id="KW-1185">Reference proteome</keyword>
<sequence>MYNRIDLSLQRSTPLALILALSWAIPTGCVLALPATPAAGQLIASLTLLWIGWGSVRRLALLRGPKGVTGLSLRRQQLTIRDATGLEVRVAVAGNSRLTSRLALLKLRPWDSTLGEYTVLLVHLPFCTNVDPDAFRRLRVWLRFSGSPSSSLNQPV</sequence>
<organism evidence="2 3">
    <name type="scientific">Marinobacter halodurans</name>
    <dbReference type="NCBI Taxonomy" id="2528979"/>
    <lineage>
        <taxon>Bacteria</taxon>
        <taxon>Pseudomonadati</taxon>
        <taxon>Pseudomonadota</taxon>
        <taxon>Gammaproteobacteria</taxon>
        <taxon>Pseudomonadales</taxon>
        <taxon>Marinobacteraceae</taxon>
        <taxon>Marinobacter</taxon>
    </lineage>
</organism>
<keyword evidence="1" id="KW-1133">Transmembrane helix</keyword>
<dbReference type="Proteomes" id="UP000313645">
    <property type="component" value="Unassembled WGS sequence"/>
</dbReference>
<reference evidence="2 3" key="1">
    <citation type="submission" date="2019-02" db="EMBL/GenBank/DDBJ databases">
        <title>Marinobacter halodurans sp. nov., a marine bacterium isolated from sea tidal flat.</title>
        <authorList>
            <person name="Yoo Y."/>
            <person name="Lee D.W."/>
            <person name="Kim B.S."/>
            <person name="Kim J.-J."/>
        </authorList>
    </citation>
    <scope>NUCLEOTIDE SEQUENCE [LARGE SCALE GENOMIC DNA]</scope>
    <source>
        <strain evidence="2 3">YJ-S3-2</strain>
    </source>
</reference>
<proteinExistence type="predicted"/>
<accession>A0ABY1ZQK0</accession>
<keyword evidence="1" id="KW-0812">Transmembrane</keyword>
<evidence type="ECO:0000313" key="2">
    <source>
        <dbReference type="EMBL" id="TBW57852.1"/>
    </source>
</evidence>
<evidence type="ECO:0008006" key="4">
    <source>
        <dbReference type="Google" id="ProtNLM"/>
    </source>
</evidence>
<evidence type="ECO:0000313" key="3">
    <source>
        <dbReference type="Proteomes" id="UP000313645"/>
    </source>
</evidence>
<feature type="transmembrane region" description="Helical" evidence="1">
    <location>
        <begin position="39"/>
        <end position="56"/>
    </location>
</feature>
<protein>
    <recommendedName>
        <fullName evidence="4">Toxin CptA</fullName>
    </recommendedName>
</protein>
<feature type="transmembrane region" description="Helical" evidence="1">
    <location>
        <begin position="12"/>
        <end position="33"/>
    </location>
</feature>
<evidence type="ECO:0000256" key="1">
    <source>
        <dbReference type="SAM" id="Phobius"/>
    </source>
</evidence>
<comment type="caution">
    <text evidence="2">The sequence shown here is derived from an EMBL/GenBank/DDBJ whole genome shotgun (WGS) entry which is preliminary data.</text>
</comment>
<dbReference type="RefSeq" id="WP_131479759.1">
    <property type="nucleotide sequence ID" value="NZ_SJDL01000006.1"/>
</dbReference>
<dbReference type="EMBL" id="SJDL01000006">
    <property type="protein sequence ID" value="TBW57852.1"/>
    <property type="molecule type" value="Genomic_DNA"/>
</dbReference>
<gene>
    <name evidence="2" type="ORF">EZI54_05200</name>
</gene>
<keyword evidence="1" id="KW-0472">Membrane</keyword>